<keyword evidence="6" id="KW-1185">Reference proteome</keyword>
<evidence type="ECO:0000256" key="1">
    <source>
        <dbReference type="RuleBase" id="RU361178"/>
    </source>
</evidence>
<feature type="domain" description="Piwi" evidence="4">
    <location>
        <begin position="840"/>
        <end position="1143"/>
    </location>
</feature>
<dbReference type="InterPro" id="IPR003100">
    <property type="entry name" value="PAZ_dom"/>
</dbReference>
<dbReference type="InterPro" id="IPR014811">
    <property type="entry name" value="ArgoL1"/>
</dbReference>
<dbReference type="PANTHER" id="PTHR22891">
    <property type="entry name" value="EUKARYOTIC TRANSLATION INITIATION FACTOR 2C"/>
    <property type="match status" value="1"/>
</dbReference>
<dbReference type="OrthoDB" id="10252740at2759"/>
<evidence type="ECO:0000313" key="5">
    <source>
        <dbReference type="EMBL" id="CAG9766503.1"/>
    </source>
</evidence>
<dbReference type="Pfam" id="PF02170">
    <property type="entry name" value="PAZ"/>
    <property type="match status" value="1"/>
</dbReference>
<dbReference type="GO" id="GO:0034587">
    <property type="term" value="P:piRNA processing"/>
    <property type="evidence" value="ECO:0007669"/>
    <property type="project" value="UniProtKB-ARBA"/>
</dbReference>
<dbReference type="Pfam" id="PF08699">
    <property type="entry name" value="ArgoL1"/>
    <property type="match status" value="1"/>
</dbReference>
<dbReference type="EMBL" id="OU892279">
    <property type="protein sequence ID" value="CAG9766503.1"/>
    <property type="molecule type" value="Genomic_DNA"/>
</dbReference>
<dbReference type="GO" id="GO:0003723">
    <property type="term" value="F:RNA binding"/>
    <property type="evidence" value="ECO:0007669"/>
    <property type="project" value="InterPro"/>
</dbReference>
<dbReference type="CDD" id="cd02846">
    <property type="entry name" value="PAZ_argonaute_like"/>
    <property type="match status" value="1"/>
</dbReference>
<dbReference type="CDD" id="cd04657">
    <property type="entry name" value="Piwi_ago-like"/>
    <property type="match status" value="1"/>
</dbReference>
<dbReference type="PROSITE" id="PS50821">
    <property type="entry name" value="PAZ"/>
    <property type="match status" value="1"/>
</dbReference>
<reference evidence="5" key="1">
    <citation type="submission" date="2022-01" db="EMBL/GenBank/DDBJ databases">
        <authorList>
            <person name="King R."/>
        </authorList>
    </citation>
    <scope>NUCLEOTIDE SEQUENCE</scope>
</reference>
<comment type="similarity">
    <text evidence="1">Belongs to the argonaute family.</text>
</comment>
<dbReference type="InterPro" id="IPR032472">
    <property type="entry name" value="ArgoL2"/>
</dbReference>
<dbReference type="PROSITE" id="PS50822">
    <property type="entry name" value="PIWI"/>
    <property type="match status" value="1"/>
</dbReference>
<dbReference type="SMART" id="SM00949">
    <property type="entry name" value="PAZ"/>
    <property type="match status" value="1"/>
</dbReference>
<dbReference type="SMART" id="SM00950">
    <property type="entry name" value="Piwi"/>
    <property type="match status" value="1"/>
</dbReference>
<dbReference type="Proteomes" id="UP001152799">
    <property type="component" value="Chromosome 3"/>
</dbReference>
<feature type="compositionally biased region" description="Low complexity" evidence="2">
    <location>
        <begin position="105"/>
        <end position="147"/>
    </location>
</feature>
<dbReference type="Gene3D" id="3.30.420.10">
    <property type="entry name" value="Ribonuclease H-like superfamily/Ribonuclease H"/>
    <property type="match status" value="1"/>
</dbReference>
<evidence type="ECO:0000259" key="4">
    <source>
        <dbReference type="PROSITE" id="PS50822"/>
    </source>
</evidence>
<evidence type="ECO:0000256" key="2">
    <source>
        <dbReference type="SAM" id="MobiDB-lite"/>
    </source>
</evidence>
<name>A0A9N9MQF2_9CUCU</name>
<feature type="compositionally biased region" description="Low complexity" evidence="2">
    <location>
        <begin position="155"/>
        <end position="331"/>
    </location>
</feature>
<dbReference type="InterPro" id="IPR032474">
    <property type="entry name" value="Argonaute_N"/>
</dbReference>
<dbReference type="Pfam" id="PF16488">
    <property type="entry name" value="ArgoL2"/>
    <property type="match status" value="1"/>
</dbReference>
<feature type="compositionally biased region" description="Pro residues" evidence="2">
    <location>
        <begin position="18"/>
        <end position="33"/>
    </location>
</feature>
<proteinExistence type="inferred from homology"/>
<evidence type="ECO:0000313" key="6">
    <source>
        <dbReference type="Proteomes" id="UP001152799"/>
    </source>
</evidence>
<evidence type="ECO:0008006" key="7">
    <source>
        <dbReference type="Google" id="ProtNLM"/>
    </source>
</evidence>
<sequence>MGKKGKKKPQETGDQPAPAGPSGPKPGPGPQPGPSGDQQKKGKGKAVPSDQPPSGHQPGPSGDAPQPQHQQQKGKGMKGGPAPQQPPPPFAQQPQAAGQPPPKPAWGQPRGPAPQQWQQASAQPQQQPGAPKQQQQAPAQPPQQGWGARKGQEAQQHGMQQRGPQHQQQGGPQQQRGQQQQQQGPPQQQQQGPPQQQQWGSQHQQQGPPQQQQRGPRQQQQRGPQQQGGPQQQQRGPPQQQWGSQHQQQGPPQQQQGGPPQQQQRGPAQQQQRGPQQQQGPPQQQWGSQQQQSPPQQQVLPQQQQPISPQQQQKGPQQRGQQQQHRGPPQRGAEKPQQPLASSMQQLQLRSNAGDANLVSTSRKKHGTRGRIIKVESNHLQLNLGKLETAYHYDVTIEPELPRRMMRPVMDAFRRQYFPQRWPAFDGRKNLYTSSPLTDNLNDIFEHEITINEDDGRPKKFQVVIKFANKVDLRPLKDFLNSPATPQEALQVVDIVLRMAPLETCFPVGRSFFVKPTEGILDLGEGMEMYHGFYQSAIRGWKPLLNIDVAHKAFPQNVNCVEALAQLLSTFRQKVSKESLVRLQDYQKKTLEKYVRQLRVCYEIPGHPGSKKVYRCNGLGDPASHATFESNGQRMTVLEYFLRQKNCRLRYPDLPTLWVGSLQRKILLPMEFCQILEGQAVNRKMTENQTSNMIKQAATSTTVRKQKIMRGINQANHNASPYVREFGFSVGNEFQQLDARVLEPPQLQYLNRNVRVQKGVWRSEQFLQPATVNTWTIATICRYAPRVDDLKNLASMIIKTAREVGMILGEPVFPFGNIGGRQSSAECEQYFRSQKGKFDIIFVVVPDSGPQYSFVKKAAEIAVGCLTQCIKSNTVARKINPQTVLNIMLKVNSKLNGVNHTFTKEVKPKALCRPCMIMGADVTHPGPDARNIPSVAAVTASHDPKAFQYNICWRLQNPTVEIIADLEAIVIEHLMFFYKKTKVKPEKIVFFRDGVSEGQFEKVKQDEIRAIRAGCKKLQADGYEPKITFLVVQKRHHTRLFPKNQRDSDDRNFNVPAGTCVDTEIVHPFLQDFYLVSHASIQGVAKPTKYCTLWDDNDMDNDEVEQLSYYLCHMFTRCNRSVSYPAPTYYAHLAAARAKVYIETEDHLDMQRLNEEFKRFQIQTSIQKELPMFFV</sequence>
<protein>
    <recommendedName>
        <fullName evidence="7">Argonaute 2</fullName>
    </recommendedName>
</protein>
<dbReference type="Gene3D" id="3.40.50.2300">
    <property type="match status" value="1"/>
</dbReference>
<dbReference type="InterPro" id="IPR036085">
    <property type="entry name" value="PAZ_dom_sf"/>
</dbReference>
<dbReference type="Gene3D" id="2.170.260.10">
    <property type="entry name" value="paz domain"/>
    <property type="match status" value="1"/>
</dbReference>
<dbReference type="SUPFAM" id="SSF101690">
    <property type="entry name" value="PAZ domain"/>
    <property type="match status" value="1"/>
</dbReference>
<dbReference type="AlphaFoldDB" id="A0A9N9MQF2"/>
<dbReference type="Pfam" id="PF16486">
    <property type="entry name" value="ArgoN"/>
    <property type="match status" value="1"/>
</dbReference>
<feature type="region of interest" description="Disordered" evidence="2">
    <location>
        <begin position="1"/>
        <end position="344"/>
    </location>
</feature>
<dbReference type="SMART" id="SM01163">
    <property type="entry name" value="DUF1785"/>
    <property type="match status" value="1"/>
</dbReference>
<dbReference type="Pfam" id="PF02171">
    <property type="entry name" value="Piwi"/>
    <property type="match status" value="1"/>
</dbReference>
<dbReference type="InterPro" id="IPR045246">
    <property type="entry name" value="Piwi_ago-like"/>
</dbReference>
<feature type="compositionally biased region" description="Low complexity" evidence="2">
    <location>
        <begin position="48"/>
        <end position="74"/>
    </location>
</feature>
<gene>
    <name evidence="5" type="ORF">CEUTPL_LOCUS7085</name>
</gene>
<evidence type="ECO:0000259" key="3">
    <source>
        <dbReference type="PROSITE" id="PS50821"/>
    </source>
</evidence>
<dbReference type="InterPro" id="IPR003165">
    <property type="entry name" value="Piwi"/>
</dbReference>
<dbReference type="InterPro" id="IPR012337">
    <property type="entry name" value="RNaseH-like_sf"/>
</dbReference>
<dbReference type="InterPro" id="IPR036397">
    <property type="entry name" value="RNaseH_sf"/>
</dbReference>
<accession>A0A9N9MQF2</accession>
<feature type="domain" description="PAZ" evidence="3">
    <location>
        <begin position="582"/>
        <end position="677"/>
    </location>
</feature>
<organism evidence="5 6">
    <name type="scientific">Ceutorhynchus assimilis</name>
    <name type="common">cabbage seed weevil</name>
    <dbReference type="NCBI Taxonomy" id="467358"/>
    <lineage>
        <taxon>Eukaryota</taxon>
        <taxon>Metazoa</taxon>
        <taxon>Ecdysozoa</taxon>
        <taxon>Arthropoda</taxon>
        <taxon>Hexapoda</taxon>
        <taxon>Insecta</taxon>
        <taxon>Pterygota</taxon>
        <taxon>Neoptera</taxon>
        <taxon>Endopterygota</taxon>
        <taxon>Coleoptera</taxon>
        <taxon>Polyphaga</taxon>
        <taxon>Cucujiformia</taxon>
        <taxon>Curculionidae</taxon>
        <taxon>Ceutorhynchinae</taxon>
        <taxon>Ceutorhynchus</taxon>
    </lineage>
</organism>
<dbReference type="SUPFAM" id="SSF53098">
    <property type="entry name" value="Ribonuclease H-like"/>
    <property type="match status" value="1"/>
</dbReference>